<name>A0A8B6UUQ3_9PSED</name>
<accession>A0A8B6UUQ3</accession>
<evidence type="ECO:0000313" key="2">
    <source>
        <dbReference type="EMBL" id="QTH15630.1"/>
    </source>
</evidence>
<dbReference type="AlphaFoldDB" id="A0A8B6UUQ3"/>
<evidence type="ECO:0000313" key="3">
    <source>
        <dbReference type="Proteomes" id="UP000663914"/>
    </source>
</evidence>
<feature type="compositionally biased region" description="Basic and acidic residues" evidence="1">
    <location>
        <begin position="124"/>
        <end position="135"/>
    </location>
</feature>
<dbReference type="RefSeq" id="WP_055134815.1">
    <property type="nucleotide sequence ID" value="NZ_CP072011.1"/>
</dbReference>
<organism evidence="2 3">
    <name type="scientific">Pseudomonas corrugata</name>
    <dbReference type="NCBI Taxonomy" id="47879"/>
    <lineage>
        <taxon>Bacteria</taxon>
        <taxon>Pseudomonadati</taxon>
        <taxon>Pseudomonadota</taxon>
        <taxon>Gammaproteobacteria</taxon>
        <taxon>Pseudomonadales</taxon>
        <taxon>Pseudomonadaceae</taxon>
        <taxon>Pseudomonas</taxon>
    </lineage>
</organism>
<protein>
    <submittedName>
        <fullName evidence="2">Uncharacterized protein</fullName>
    </submittedName>
</protein>
<gene>
    <name evidence="2" type="ORF">C4C32_06955</name>
</gene>
<dbReference type="EMBL" id="CP072011">
    <property type="protein sequence ID" value="QTH15630.1"/>
    <property type="molecule type" value="Genomic_DNA"/>
</dbReference>
<dbReference type="Proteomes" id="UP000663914">
    <property type="component" value="Chromosome"/>
</dbReference>
<proteinExistence type="predicted"/>
<evidence type="ECO:0000256" key="1">
    <source>
        <dbReference type="SAM" id="MobiDB-lite"/>
    </source>
</evidence>
<reference evidence="2" key="2">
    <citation type="submission" date="2021-03" db="EMBL/GenBank/DDBJ databases">
        <authorList>
            <person name="Valentovich L.N."/>
            <person name="Akhremchuk A.E."/>
            <person name="Miamin V.E."/>
        </authorList>
    </citation>
    <scope>NUCLEOTIDE SEQUENCE</scope>
    <source>
        <strain evidence="2">3prime</strain>
    </source>
</reference>
<feature type="compositionally biased region" description="Basic and acidic residues" evidence="1">
    <location>
        <begin position="144"/>
        <end position="158"/>
    </location>
</feature>
<reference evidence="2" key="1">
    <citation type="book" date="2019" name="MICROBIAL BIOTECHNOLOGY" publisher="Unknown Publisher">
        <title>Optimization of recombineering for directed mutagenesis of bacteria Pseudomonas corrugata 3'.</title>
        <authorList>
            <person name="Buinitskaja S.V."/>
            <person name="Pilipenok N."/>
            <person name="Valentovich L.N."/>
        </authorList>
    </citation>
    <scope>NUCLEOTIDE SEQUENCE</scope>
    <source>
        <strain evidence="2">3prime</strain>
    </source>
</reference>
<feature type="region of interest" description="Disordered" evidence="1">
    <location>
        <begin position="117"/>
        <end position="158"/>
    </location>
</feature>
<sequence length="158" mass="17848">MGNGWLKREIAKGVTGLLALRLDGAPAADAATKTADIWLVAMTKGREWNEEQDASRIAKAFETLFANCERWPPPALLLRELPIQPVEQRYIKQKRTEEQIRTGNEALDQLMARMKRRANPDAALKSDNEIEESKKQAMAAFAELQDRASKPTDMEQQQ</sequence>